<dbReference type="PANTHER" id="PTHR33112:SF16">
    <property type="entry name" value="HETEROKARYON INCOMPATIBILITY DOMAIN-CONTAINING PROTEIN"/>
    <property type="match status" value="1"/>
</dbReference>
<protein>
    <recommendedName>
        <fullName evidence="1">Heterokaryon incompatibility domain-containing protein</fullName>
    </recommendedName>
</protein>
<evidence type="ECO:0000259" key="1">
    <source>
        <dbReference type="Pfam" id="PF06985"/>
    </source>
</evidence>
<dbReference type="AlphaFoldDB" id="A0A5N5D0G2"/>
<dbReference type="PANTHER" id="PTHR33112">
    <property type="entry name" value="DOMAIN PROTEIN, PUTATIVE-RELATED"/>
    <property type="match status" value="1"/>
</dbReference>
<proteinExistence type="predicted"/>
<dbReference type="OrthoDB" id="2958217at2759"/>
<gene>
    <name evidence="2" type="ORF">DBV05_g10263</name>
</gene>
<keyword evidence="3" id="KW-1185">Reference proteome</keyword>
<evidence type="ECO:0000313" key="3">
    <source>
        <dbReference type="Proteomes" id="UP000325902"/>
    </source>
</evidence>
<name>A0A5N5D0G2_9PEZI</name>
<dbReference type="InterPro" id="IPR010730">
    <property type="entry name" value="HET"/>
</dbReference>
<dbReference type="Pfam" id="PF06985">
    <property type="entry name" value="HET"/>
    <property type="match status" value="1"/>
</dbReference>
<organism evidence="2 3">
    <name type="scientific">Lasiodiplodia theobromae</name>
    <dbReference type="NCBI Taxonomy" id="45133"/>
    <lineage>
        <taxon>Eukaryota</taxon>
        <taxon>Fungi</taxon>
        <taxon>Dikarya</taxon>
        <taxon>Ascomycota</taxon>
        <taxon>Pezizomycotina</taxon>
        <taxon>Dothideomycetes</taxon>
        <taxon>Dothideomycetes incertae sedis</taxon>
        <taxon>Botryosphaeriales</taxon>
        <taxon>Botryosphaeriaceae</taxon>
        <taxon>Lasiodiplodia</taxon>
    </lineage>
</organism>
<dbReference type="Proteomes" id="UP000325902">
    <property type="component" value="Unassembled WGS sequence"/>
</dbReference>
<accession>A0A5N5D0G2</accession>
<reference evidence="2 3" key="1">
    <citation type="journal article" date="2019" name="Sci. Rep.">
        <title>A multi-omics analysis of the grapevine pathogen Lasiodiplodia theobromae reveals that temperature affects the expression of virulence- and pathogenicity-related genes.</title>
        <authorList>
            <person name="Felix C."/>
            <person name="Meneses R."/>
            <person name="Goncalves M.F.M."/>
            <person name="Tilleman L."/>
            <person name="Duarte A.S."/>
            <person name="Jorrin-Novo J.V."/>
            <person name="Van de Peer Y."/>
            <person name="Deforce D."/>
            <person name="Van Nieuwerburgh F."/>
            <person name="Esteves A.C."/>
            <person name="Alves A."/>
        </authorList>
    </citation>
    <scope>NUCLEOTIDE SEQUENCE [LARGE SCALE GENOMIC DNA]</scope>
    <source>
        <strain evidence="2 3">LA-SOL3</strain>
    </source>
</reference>
<feature type="domain" description="Heterokaryon incompatibility" evidence="1">
    <location>
        <begin position="5"/>
        <end position="77"/>
    </location>
</feature>
<comment type="caution">
    <text evidence="2">The sequence shown here is derived from an EMBL/GenBank/DDBJ whole genome shotgun (WGS) entry which is preliminary data.</text>
</comment>
<evidence type="ECO:0000313" key="2">
    <source>
        <dbReference type="EMBL" id="KAB2571067.1"/>
    </source>
</evidence>
<dbReference type="EMBL" id="VCHE01000112">
    <property type="protein sequence ID" value="KAB2571067.1"/>
    <property type="molecule type" value="Genomic_DNA"/>
</dbReference>
<sequence length="110" mass="12756">MKFAARLDQVRYIWIDSLCIIQGDKQDWFEQSRQMADIYGNAFLNIAATAATDSYEGLYSSRDRCWLWNDEIDLDVYEKAENLSDSLKAFPGLTAEHENSFVVQHLKEPN</sequence>